<evidence type="ECO:0000313" key="4">
    <source>
        <dbReference type="Proteomes" id="UP000502498"/>
    </source>
</evidence>
<dbReference type="Proteomes" id="UP000502498">
    <property type="component" value="Chromosome"/>
</dbReference>
<proteinExistence type="predicted"/>
<evidence type="ECO:0000259" key="2">
    <source>
        <dbReference type="Pfam" id="PF00668"/>
    </source>
</evidence>
<dbReference type="SUPFAM" id="SSF52777">
    <property type="entry name" value="CoA-dependent acyltransferases"/>
    <property type="match status" value="2"/>
</dbReference>
<dbReference type="AlphaFoldDB" id="A0A7D4Q4N9"/>
<gene>
    <name evidence="3" type="ORF">HQM25_16335</name>
</gene>
<reference evidence="3 4" key="1">
    <citation type="submission" date="2020-05" db="EMBL/GenBank/DDBJ databases">
        <title>Strain PA2F3 complete genome.</title>
        <authorList>
            <person name="Kim Y.-S."/>
            <person name="Kim S.-J."/>
            <person name="Jung H.-k."/>
            <person name="Kim S.-E."/>
            <person name="Kim K.-H."/>
        </authorList>
    </citation>
    <scope>NUCLEOTIDE SEQUENCE [LARGE SCALE GENOMIC DNA]</scope>
    <source>
        <strain evidence="3 4">PA2F3</strain>
    </source>
</reference>
<dbReference type="InterPro" id="IPR001242">
    <property type="entry name" value="Condensation_dom"/>
</dbReference>
<evidence type="ECO:0000256" key="1">
    <source>
        <dbReference type="SAM" id="MobiDB-lite"/>
    </source>
</evidence>
<evidence type="ECO:0000313" key="3">
    <source>
        <dbReference type="EMBL" id="QKJ20771.1"/>
    </source>
</evidence>
<dbReference type="GO" id="GO:0003824">
    <property type="term" value="F:catalytic activity"/>
    <property type="evidence" value="ECO:0007669"/>
    <property type="project" value="InterPro"/>
</dbReference>
<feature type="domain" description="Condensation" evidence="2">
    <location>
        <begin position="51"/>
        <end position="315"/>
    </location>
</feature>
<dbReference type="RefSeq" id="WP_172991196.1">
    <property type="nucleotide sequence ID" value="NZ_CP054038.1"/>
</dbReference>
<sequence length="454" mass="48181">MRLTTVSQMTLPEGVVRSLEMRADVLEDAVLPISFDQRRHVGAGDRPGSWMAIAFRLPEQAARSEIAEAWAAAVTRHAALRTVFDRDAAGELRLREARVEVAGWRLHDDAVGAHPREVLAGLFDARCRPFAAPSHLLCLVEPHDASADPDPRPIAVIASDHSHVDMWSLLVLARDLEAGIQDLHDGRGPETAPAPAFADHTRLLAAQPPAPAAVAARWAEVLDAGGGAMPRFPLPLGDPARTARAVVGVDDILDADGLAALTARAARSGVRVTALAMSALADATLALSGAPLRAVFPVHSRHGGRWDDAVGWFITNSVLELGDPDPHACAAALRDAIRLGSYPLAPLLAPYGGMVEPHGMFALSWLDTRRMPVGVDAGFDVQYVSATVSTDGVMVWFIVNDDGLHVRWRHPDTQAARTNVRAWVDAVADRLGGLRPGGPAPASAPIALRGGTTG</sequence>
<dbReference type="EMBL" id="CP054038">
    <property type="protein sequence ID" value="QKJ20771.1"/>
    <property type="molecule type" value="Genomic_DNA"/>
</dbReference>
<name>A0A7D4Q4N9_9MICO</name>
<protein>
    <submittedName>
        <fullName evidence="3">Peptide synthetase</fullName>
    </submittedName>
</protein>
<dbReference type="GO" id="GO:0008610">
    <property type="term" value="P:lipid biosynthetic process"/>
    <property type="evidence" value="ECO:0007669"/>
    <property type="project" value="UniProtKB-ARBA"/>
</dbReference>
<organism evidence="3 4">
    <name type="scientific">Microbacterium hominis</name>
    <dbReference type="NCBI Taxonomy" id="162426"/>
    <lineage>
        <taxon>Bacteria</taxon>
        <taxon>Bacillati</taxon>
        <taxon>Actinomycetota</taxon>
        <taxon>Actinomycetes</taxon>
        <taxon>Micrococcales</taxon>
        <taxon>Microbacteriaceae</taxon>
        <taxon>Microbacterium</taxon>
    </lineage>
</organism>
<accession>A0A7D4Q4N9</accession>
<dbReference type="InterPro" id="IPR023213">
    <property type="entry name" value="CAT-like_dom_sf"/>
</dbReference>
<dbReference type="Gene3D" id="3.30.559.30">
    <property type="entry name" value="Nonribosomal peptide synthetase, condensation domain"/>
    <property type="match status" value="1"/>
</dbReference>
<dbReference type="Pfam" id="PF00668">
    <property type="entry name" value="Condensation"/>
    <property type="match status" value="1"/>
</dbReference>
<feature type="region of interest" description="Disordered" evidence="1">
    <location>
        <begin position="434"/>
        <end position="454"/>
    </location>
</feature>
<dbReference type="Gene3D" id="3.30.559.10">
    <property type="entry name" value="Chloramphenicol acetyltransferase-like domain"/>
    <property type="match status" value="1"/>
</dbReference>